<dbReference type="PANTHER" id="PTHR33121">
    <property type="entry name" value="CYCLIC DI-GMP PHOSPHODIESTERASE PDEF"/>
    <property type="match status" value="1"/>
</dbReference>
<evidence type="ECO:0000259" key="1">
    <source>
        <dbReference type="PROSITE" id="PS50883"/>
    </source>
</evidence>
<name>T1AVV4_9ZZZZ</name>
<dbReference type="InterPro" id="IPR001633">
    <property type="entry name" value="EAL_dom"/>
</dbReference>
<dbReference type="Pfam" id="PF00563">
    <property type="entry name" value="EAL"/>
    <property type="match status" value="1"/>
</dbReference>
<gene>
    <name evidence="2" type="ORF">B1B_07768</name>
</gene>
<proteinExistence type="predicted"/>
<dbReference type="EMBL" id="AUZY01004972">
    <property type="protein sequence ID" value="EQD60478.1"/>
    <property type="molecule type" value="Genomic_DNA"/>
</dbReference>
<dbReference type="Gene3D" id="3.20.20.450">
    <property type="entry name" value="EAL domain"/>
    <property type="match status" value="1"/>
</dbReference>
<evidence type="ECO:0000313" key="2">
    <source>
        <dbReference type="EMBL" id="EQD60478.1"/>
    </source>
</evidence>
<dbReference type="CDD" id="cd01948">
    <property type="entry name" value="EAL"/>
    <property type="match status" value="1"/>
</dbReference>
<dbReference type="AlphaFoldDB" id="T1AVV4"/>
<feature type="domain" description="EAL" evidence="1">
    <location>
        <begin position="1"/>
        <end position="134"/>
    </location>
</feature>
<dbReference type="SMART" id="SM00052">
    <property type="entry name" value="EAL"/>
    <property type="match status" value="1"/>
</dbReference>
<dbReference type="InterPro" id="IPR050706">
    <property type="entry name" value="Cyclic-di-GMP_PDE-like"/>
</dbReference>
<organism evidence="2">
    <name type="scientific">mine drainage metagenome</name>
    <dbReference type="NCBI Taxonomy" id="410659"/>
    <lineage>
        <taxon>unclassified sequences</taxon>
        <taxon>metagenomes</taxon>
        <taxon>ecological metagenomes</taxon>
    </lineage>
</organism>
<dbReference type="GO" id="GO:0071111">
    <property type="term" value="F:cyclic-guanylate-specific phosphodiesterase activity"/>
    <property type="evidence" value="ECO:0007669"/>
    <property type="project" value="InterPro"/>
</dbReference>
<feature type="non-terminal residue" evidence="2">
    <location>
        <position position="1"/>
    </location>
</feature>
<reference evidence="2" key="1">
    <citation type="submission" date="2013-08" db="EMBL/GenBank/DDBJ databases">
        <authorList>
            <person name="Mendez C."/>
            <person name="Richter M."/>
            <person name="Ferrer M."/>
            <person name="Sanchez J."/>
        </authorList>
    </citation>
    <scope>NUCLEOTIDE SEQUENCE</scope>
</reference>
<protein>
    <submittedName>
        <fullName evidence="2">Diguanylate phosphodiesterase, predicted domain protein</fullName>
    </submittedName>
</protein>
<dbReference type="InterPro" id="IPR035919">
    <property type="entry name" value="EAL_sf"/>
</dbReference>
<dbReference type="PROSITE" id="PS50883">
    <property type="entry name" value="EAL"/>
    <property type="match status" value="1"/>
</dbReference>
<dbReference type="SUPFAM" id="SSF141868">
    <property type="entry name" value="EAL domain-like"/>
    <property type="match status" value="1"/>
</dbReference>
<dbReference type="PANTHER" id="PTHR33121:SF71">
    <property type="entry name" value="OXYGEN SENSOR PROTEIN DOSP"/>
    <property type="match status" value="1"/>
</dbReference>
<reference evidence="2" key="2">
    <citation type="journal article" date="2014" name="ISME J.">
        <title>Microbial stratification in low pH oxic and suboxic macroscopic growths along an acid mine drainage.</title>
        <authorList>
            <person name="Mendez-Garcia C."/>
            <person name="Mesa V."/>
            <person name="Sprenger R.R."/>
            <person name="Richter M."/>
            <person name="Diez M.S."/>
            <person name="Solano J."/>
            <person name="Bargiela R."/>
            <person name="Golyshina O.V."/>
            <person name="Manteca A."/>
            <person name="Ramos J.L."/>
            <person name="Gallego J.R."/>
            <person name="Llorente I."/>
            <person name="Martins Dos Santos V.A."/>
            <person name="Jensen O.N."/>
            <person name="Pelaez A.I."/>
            <person name="Sanchez J."/>
            <person name="Ferrer M."/>
        </authorList>
    </citation>
    <scope>NUCLEOTIDE SEQUENCE</scope>
</reference>
<accession>T1AVV4</accession>
<sequence>KLFMVEITESMMFPDPHVAQMTLSELRTMHIAVSIDDFGTGFSSLSYLKNFSVDYIKIDRSFIAGTPNDKKSCGITRTILSLARNLDMGVIAEGVETASQFHFLREINCDEAQGFHLGRPVGSEALIAQFKQYPIVDHRPVLKVPAA</sequence>
<comment type="caution">
    <text evidence="2">The sequence shown here is derived from an EMBL/GenBank/DDBJ whole genome shotgun (WGS) entry which is preliminary data.</text>
</comment>